<sequence length="119" mass="13965">MGLNTTHDCWDGAYSKFNRFRYSLGYQIGIDLDDYLGYEGKKGKKLEDIDHDLMPLFNHSDCDGILTIEESKKIANGLNLVLENFNEELEFDYDFKERVIQFRDGCLWAIENNQIVEFH</sequence>
<comment type="caution">
    <text evidence="1">The sequence shown here is derived from an EMBL/GenBank/DDBJ whole genome shotgun (WGS) entry which is preliminary data.</text>
</comment>
<reference evidence="1" key="1">
    <citation type="submission" date="2020-06" db="EMBL/GenBank/DDBJ databases">
        <authorList>
            <person name="Dong N."/>
        </authorList>
    </citation>
    <scope>NUCLEOTIDE SEQUENCE</scope>
    <source>
        <strain evidence="1">210</strain>
    </source>
</reference>
<dbReference type="EMBL" id="JACALR010000002">
    <property type="protein sequence ID" value="MDM1550636.1"/>
    <property type="molecule type" value="Genomic_DNA"/>
</dbReference>
<reference evidence="1" key="2">
    <citation type="journal article" date="2022" name="Sci. Total Environ.">
        <title>Prevalence, transmission, and molecular epidemiology of tet(X)-positive bacteria among humans, animals, and environmental niches in China: An epidemiological, and genomic-based study.</title>
        <authorList>
            <person name="Dong N."/>
            <person name="Zeng Y."/>
            <person name="Cai C."/>
            <person name="Sun C."/>
            <person name="Lu J."/>
            <person name="Liu C."/>
            <person name="Zhou H."/>
            <person name="Sun Q."/>
            <person name="Shu L."/>
            <person name="Wang H."/>
            <person name="Wang Y."/>
            <person name="Wang S."/>
            <person name="Wu C."/>
            <person name="Chan E.W."/>
            <person name="Chen G."/>
            <person name="Shen Z."/>
            <person name="Chen S."/>
            <person name="Zhang R."/>
        </authorList>
    </citation>
    <scope>NUCLEOTIDE SEQUENCE</scope>
    <source>
        <strain evidence="1">210</strain>
    </source>
</reference>
<dbReference type="Proteomes" id="UP001173578">
    <property type="component" value="Unassembled WGS sequence"/>
</dbReference>
<accession>A0AAW7DK96</accession>
<gene>
    <name evidence="1" type="ORF">HX095_05360</name>
</gene>
<name>A0AAW7DK96_9FLAO</name>
<organism evidence="1 2">
    <name type="scientific">Empedobacter falsenii</name>
    <dbReference type="NCBI Taxonomy" id="343874"/>
    <lineage>
        <taxon>Bacteria</taxon>
        <taxon>Pseudomonadati</taxon>
        <taxon>Bacteroidota</taxon>
        <taxon>Flavobacteriia</taxon>
        <taxon>Flavobacteriales</taxon>
        <taxon>Weeksellaceae</taxon>
        <taxon>Empedobacter</taxon>
    </lineage>
</organism>
<protein>
    <submittedName>
        <fullName evidence="1">Uncharacterized protein</fullName>
    </submittedName>
</protein>
<dbReference type="RefSeq" id="WP_286485320.1">
    <property type="nucleotide sequence ID" value="NZ_JACALR010000002.1"/>
</dbReference>
<dbReference type="AlphaFoldDB" id="A0AAW7DK96"/>
<evidence type="ECO:0000313" key="1">
    <source>
        <dbReference type="EMBL" id="MDM1550636.1"/>
    </source>
</evidence>
<proteinExistence type="predicted"/>
<evidence type="ECO:0000313" key="2">
    <source>
        <dbReference type="Proteomes" id="UP001173578"/>
    </source>
</evidence>